<dbReference type="OrthoDB" id="6459219at2"/>
<dbReference type="eggNOG" id="COG3539">
    <property type="taxonomic scope" value="Bacteria"/>
</dbReference>
<dbReference type="Pfam" id="PF00419">
    <property type="entry name" value="Fimbrial"/>
    <property type="match status" value="1"/>
</dbReference>
<evidence type="ECO:0000259" key="2">
    <source>
        <dbReference type="Pfam" id="PF00419"/>
    </source>
</evidence>
<evidence type="ECO:0000313" key="3">
    <source>
        <dbReference type="EMBL" id="EKT54415.1"/>
    </source>
</evidence>
<accession>K8WDZ2</accession>
<keyword evidence="4" id="KW-1185">Reference proteome</keyword>
<dbReference type="AlphaFoldDB" id="K8WDZ2"/>
<dbReference type="InterPro" id="IPR000259">
    <property type="entry name" value="Adhesion_dom_fimbrial"/>
</dbReference>
<evidence type="ECO:0000256" key="1">
    <source>
        <dbReference type="SAM" id="SignalP"/>
    </source>
</evidence>
<dbReference type="GO" id="GO:0009289">
    <property type="term" value="C:pilus"/>
    <property type="evidence" value="ECO:0007669"/>
    <property type="project" value="InterPro"/>
</dbReference>
<dbReference type="SUPFAM" id="SSF49401">
    <property type="entry name" value="Bacterial adhesins"/>
    <property type="match status" value="1"/>
</dbReference>
<dbReference type="Proteomes" id="UP000009336">
    <property type="component" value="Unassembled WGS sequence"/>
</dbReference>
<dbReference type="HOGENOM" id="CLU_114111_2_1_6"/>
<feature type="signal peptide" evidence="1">
    <location>
        <begin position="1"/>
        <end position="24"/>
    </location>
</feature>
<protein>
    <submittedName>
        <fullName evidence="3">Yfc fimbriae subunit yfcq</fullName>
    </submittedName>
</protein>
<name>K8WDZ2_9GAMM</name>
<dbReference type="STRING" id="1141662.OOA_17321"/>
<comment type="caution">
    <text evidence="3">The sequence shown here is derived from an EMBL/GenBank/DDBJ whole genome shotgun (WGS) entry which is preliminary data.</text>
</comment>
<keyword evidence="1" id="KW-0732">Signal</keyword>
<dbReference type="PATRIC" id="fig|1141662.3.peg.3516"/>
<evidence type="ECO:0000313" key="4">
    <source>
        <dbReference type="Proteomes" id="UP000009336"/>
    </source>
</evidence>
<organism evidence="3 4">
    <name type="scientific">Providencia burhodogranariea DSM 19968</name>
    <dbReference type="NCBI Taxonomy" id="1141662"/>
    <lineage>
        <taxon>Bacteria</taxon>
        <taxon>Pseudomonadati</taxon>
        <taxon>Pseudomonadota</taxon>
        <taxon>Gammaproteobacteria</taxon>
        <taxon>Enterobacterales</taxon>
        <taxon>Morganellaceae</taxon>
        <taxon>Providencia</taxon>
    </lineage>
</organism>
<sequence>MKNTYWQPMMLCFLSVMMCPTALGLGANLHGNLIVTPPECILNNNNQEAIHFGDILLTRIDGSNYLKDLPLRLSCTGLAKNNLTLTLEGDATSFNSSGALKTSNNKLGVAFYINDIRQPINQSVKFTYTSLPSLKAAPIKNSSASYNNTDGGNFTAQATLKVNYQ</sequence>
<dbReference type="RefSeq" id="WP_008913442.1">
    <property type="nucleotide sequence ID" value="NZ_KB233225.1"/>
</dbReference>
<gene>
    <name evidence="3" type="ORF">OOA_17321</name>
</gene>
<reference evidence="3 4" key="1">
    <citation type="journal article" date="2012" name="BMC Genomics">
        <title>Comparative genomics of bacteria in the genus Providencia isolated from wild Drosophila melanogaster.</title>
        <authorList>
            <person name="Galac M.R."/>
            <person name="Lazzaro B.P."/>
        </authorList>
    </citation>
    <scope>NUCLEOTIDE SEQUENCE [LARGE SCALE GENOMIC DNA]</scope>
    <source>
        <strain evidence="3 4">DSM 19968</strain>
    </source>
</reference>
<proteinExistence type="predicted"/>
<dbReference type="InterPro" id="IPR036937">
    <property type="entry name" value="Adhesion_dom_fimbrial_sf"/>
</dbReference>
<dbReference type="GO" id="GO:0007155">
    <property type="term" value="P:cell adhesion"/>
    <property type="evidence" value="ECO:0007669"/>
    <property type="project" value="InterPro"/>
</dbReference>
<dbReference type="Gene3D" id="2.60.40.1090">
    <property type="entry name" value="Fimbrial-type adhesion domain"/>
    <property type="match status" value="1"/>
</dbReference>
<dbReference type="EMBL" id="AKKL01000047">
    <property type="protein sequence ID" value="EKT54415.1"/>
    <property type="molecule type" value="Genomic_DNA"/>
</dbReference>
<feature type="chain" id="PRO_5003921419" evidence="1">
    <location>
        <begin position="25"/>
        <end position="165"/>
    </location>
</feature>
<feature type="domain" description="Fimbrial-type adhesion" evidence="2">
    <location>
        <begin position="29"/>
        <end position="165"/>
    </location>
</feature>
<dbReference type="InterPro" id="IPR008966">
    <property type="entry name" value="Adhesion_dom_sf"/>
</dbReference>